<dbReference type="GO" id="GO:0004867">
    <property type="term" value="F:serine-type endopeptidase inhibitor activity"/>
    <property type="evidence" value="ECO:0007669"/>
    <property type="project" value="UniProtKB-KW"/>
</dbReference>
<dbReference type="PANTHER" id="PTHR10083">
    <property type="entry name" value="KUNITZ-TYPE PROTEASE INHIBITOR-RELATED"/>
    <property type="match status" value="1"/>
</dbReference>
<evidence type="ECO:0000256" key="1">
    <source>
        <dbReference type="ARBA" id="ARBA00022690"/>
    </source>
</evidence>
<evidence type="ECO:0000313" key="5">
    <source>
        <dbReference type="Proteomes" id="UP000887565"/>
    </source>
</evidence>
<evidence type="ECO:0000259" key="4">
    <source>
        <dbReference type="PROSITE" id="PS50279"/>
    </source>
</evidence>
<keyword evidence="3" id="KW-1015">Disulfide bond</keyword>
<organism evidence="5 6">
    <name type="scientific">Romanomermis culicivorax</name>
    <name type="common">Nematode worm</name>
    <dbReference type="NCBI Taxonomy" id="13658"/>
    <lineage>
        <taxon>Eukaryota</taxon>
        <taxon>Metazoa</taxon>
        <taxon>Ecdysozoa</taxon>
        <taxon>Nematoda</taxon>
        <taxon>Enoplea</taxon>
        <taxon>Dorylaimia</taxon>
        <taxon>Mermithida</taxon>
        <taxon>Mermithoidea</taxon>
        <taxon>Mermithidae</taxon>
        <taxon>Romanomermis</taxon>
    </lineage>
</organism>
<dbReference type="WBParaSite" id="nRc.2.0.1.t20311-RA">
    <property type="protein sequence ID" value="nRc.2.0.1.t20311-RA"/>
    <property type="gene ID" value="nRc.2.0.1.g20311"/>
</dbReference>
<dbReference type="InterPro" id="IPR002223">
    <property type="entry name" value="Kunitz_BPTI"/>
</dbReference>
<dbReference type="Proteomes" id="UP000887565">
    <property type="component" value="Unplaced"/>
</dbReference>
<dbReference type="Pfam" id="PF00014">
    <property type="entry name" value="Kunitz_BPTI"/>
    <property type="match status" value="1"/>
</dbReference>
<evidence type="ECO:0000256" key="3">
    <source>
        <dbReference type="ARBA" id="ARBA00023157"/>
    </source>
</evidence>
<proteinExistence type="predicted"/>
<dbReference type="InterPro" id="IPR050098">
    <property type="entry name" value="TFPI/VKTCI-like"/>
</dbReference>
<reference evidence="6" key="1">
    <citation type="submission" date="2022-11" db="UniProtKB">
        <authorList>
            <consortium name="WormBaseParasite"/>
        </authorList>
    </citation>
    <scope>IDENTIFICATION</scope>
</reference>
<dbReference type="PRINTS" id="PR00759">
    <property type="entry name" value="BASICPTASE"/>
</dbReference>
<feature type="domain" description="BPTI/Kunitz inhibitor" evidence="4">
    <location>
        <begin position="18"/>
        <end position="70"/>
    </location>
</feature>
<dbReference type="SUPFAM" id="SSF57362">
    <property type="entry name" value="BPTI-like"/>
    <property type="match status" value="1"/>
</dbReference>
<sequence length="87" mass="9760">MSRRHLKQAALAQTAELCALSIDWGMPCHEPPTIRYAYDRASKSCVAFTFNGCGGNLNSFSSMQECSTVCSGTAYRRRKKRKCDFLE</sequence>
<keyword evidence="5" id="KW-1185">Reference proteome</keyword>
<evidence type="ECO:0000313" key="6">
    <source>
        <dbReference type="WBParaSite" id="nRc.2.0.1.t20311-RA"/>
    </source>
</evidence>
<dbReference type="InterPro" id="IPR020901">
    <property type="entry name" value="Prtase_inh_Kunz-CS"/>
</dbReference>
<keyword evidence="2" id="KW-0722">Serine protease inhibitor</keyword>
<dbReference type="PROSITE" id="PS50279">
    <property type="entry name" value="BPTI_KUNITZ_2"/>
    <property type="match status" value="1"/>
</dbReference>
<dbReference type="GO" id="GO:0005615">
    <property type="term" value="C:extracellular space"/>
    <property type="evidence" value="ECO:0007669"/>
    <property type="project" value="TreeGrafter"/>
</dbReference>
<dbReference type="PROSITE" id="PS00280">
    <property type="entry name" value="BPTI_KUNITZ_1"/>
    <property type="match status" value="1"/>
</dbReference>
<dbReference type="InterPro" id="IPR036880">
    <property type="entry name" value="Kunitz_BPTI_sf"/>
</dbReference>
<dbReference type="AlphaFoldDB" id="A0A915J1H2"/>
<keyword evidence="1" id="KW-0646">Protease inhibitor</keyword>
<dbReference type="CDD" id="cd00109">
    <property type="entry name" value="Kunitz-type"/>
    <property type="match status" value="1"/>
</dbReference>
<dbReference type="Gene3D" id="4.10.410.10">
    <property type="entry name" value="Pancreatic trypsin inhibitor Kunitz domain"/>
    <property type="match status" value="1"/>
</dbReference>
<dbReference type="SMART" id="SM00131">
    <property type="entry name" value="KU"/>
    <property type="match status" value="1"/>
</dbReference>
<evidence type="ECO:0000256" key="2">
    <source>
        <dbReference type="ARBA" id="ARBA00022900"/>
    </source>
</evidence>
<name>A0A915J1H2_ROMCU</name>
<dbReference type="PANTHER" id="PTHR10083:SF374">
    <property type="entry name" value="BPTI_KUNITZ INHIBITOR DOMAIN-CONTAINING PROTEIN"/>
    <property type="match status" value="1"/>
</dbReference>
<protein>
    <submittedName>
        <fullName evidence="6">BPTI/Kunitz inhibitor domain-containing protein</fullName>
    </submittedName>
</protein>
<accession>A0A915J1H2</accession>